<evidence type="ECO:0000313" key="3">
    <source>
        <dbReference type="Proteomes" id="UP000663193"/>
    </source>
</evidence>
<dbReference type="AlphaFoldDB" id="A0A7U2I649"/>
<gene>
    <name evidence="2" type="ORF">JI435_421710</name>
</gene>
<evidence type="ECO:0000313" key="2">
    <source>
        <dbReference type="EMBL" id="QRD04791.1"/>
    </source>
</evidence>
<keyword evidence="1" id="KW-0472">Membrane</keyword>
<dbReference type="Proteomes" id="UP000663193">
    <property type="component" value="Chromosome 17"/>
</dbReference>
<proteinExistence type="predicted"/>
<name>A0A7U2I649_PHANO</name>
<accession>A0A7U2I649</accession>
<reference evidence="3" key="1">
    <citation type="journal article" date="2021" name="BMC Genomics">
        <title>Chromosome-level genome assembly and manually-curated proteome of model necrotroph Parastagonospora nodorum Sn15 reveals a genome-wide trove of candidate effector homologs, and redundancy of virulence-related functions within an accessory chromosome.</title>
        <authorList>
            <person name="Bertazzoni S."/>
            <person name="Jones D.A.B."/>
            <person name="Phan H.T."/>
            <person name="Tan K.-C."/>
            <person name="Hane J.K."/>
        </authorList>
    </citation>
    <scope>NUCLEOTIDE SEQUENCE [LARGE SCALE GENOMIC DNA]</scope>
    <source>
        <strain evidence="3">SN15 / ATCC MYA-4574 / FGSC 10173)</strain>
    </source>
</reference>
<keyword evidence="1" id="KW-0812">Transmembrane</keyword>
<keyword evidence="1" id="KW-1133">Transmembrane helix</keyword>
<dbReference type="EMBL" id="CP069039">
    <property type="protein sequence ID" value="QRD04791.1"/>
    <property type="molecule type" value="Genomic_DNA"/>
</dbReference>
<sequence length="87" mass="9453">MILIFFGTPAGSTYVIVFGIIAFDSFRHKLAQRSMLISLIRSVGSVALISNDDAATVAADVRLPTDPLSIPSLTLKTTTPHRHQRDT</sequence>
<evidence type="ECO:0000256" key="1">
    <source>
        <dbReference type="SAM" id="Phobius"/>
    </source>
</evidence>
<keyword evidence="3" id="KW-1185">Reference proteome</keyword>
<dbReference type="VEuPathDB" id="FungiDB:JI435_421710"/>
<feature type="transmembrane region" description="Helical" evidence="1">
    <location>
        <begin position="6"/>
        <end position="26"/>
    </location>
</feature>
<protein>
    <submittedName>
        <fullName evidence="2">Uncharacterized protein</fullName>
    </submittedName>
</protein>
<organism evidence="2 3">
    <name type="scientific">Phaeosphaeria nodorum (strain SN15 / ATCC MYA-4574 / FGSC 10173)</name>
    <name type="common">Glume blotch fungus</name>
    <name type="synonym">Parastagonospora nodorum</name>
    <dbReference type="NCBI Taxonomy" id="321614"/>
    <lineage>
        <taxon>Eukaryota</taxon>
        <taxon>Fungi</taxon>
        <taxon>Dikarya</taxon>
        <taxon>Ascomycota</taxon>
        <taxon>Pezizomycotina</taxon>
        <taxon>Dothideomycetes</taxon>
        <taxon>Pleosporomycetidae</taxon>
        <taxon>Pleosporales</taxon>
        <taxon>Pleosporineae</taxon>
        <taxon>Phaeosphaeriaceae</taxon>
        <taxon>Parastagonospora</taxon>
    </lineage>
</organism>